<dbReference type="Proteomes" id="UP000460412">
    <property type="component" value="Unassembled WGS sequence"/>
</dbReference>
<gene>
    <name evidence="2" type="ORF">GN277_21625</name>
</gene>
<dbReference type="InterPro" id="IPR036457">
    <property type="entry name" value="PPM-type-like_dom_sf"/>
</dbReference>
<dbReference type="RefSeq" id="WP_159753565.1">
    <property type="nucleotide sequence ID" value="NZ_WUQX01000001.1"/>
</dbReference>
<dbReference type="Pfam" id="PF07228">
    <property type="entry name" value="SpoIIE"/>
    <property type="match status" value="1"/>
</dbReference>
<dbReference type="SMART" id="SM00331">
    <property type="entry name" value="PP2C_SIG"/>
    <property type="match status" value="1"/>
</dbReference>
<dbReference type="SUPFAM" id="SSF81606">
    <property type="entry name" value="PP2C-like"/>
    <property type="match status" value="1"/>
</dbReference>
<evidence type="ECO:0000313" key="3">
    <source>
        <dbReference type="Proteomes" id="UP000460412"/>
    </source>
</evidence>
<evidence type="ECO:0000313" key="2">
    <source>
        <dbReference type="EMBL" id="MXP77854.1"/>
    </source>
</evidence>
<reference evidence="2 3" key="1">
    <citation type="submission" date="2019-12" db="EMBL/GenBank/DDBJ databases">
        <title>Sporaefaciens musculi gen. nov., sp. nov., a novel bacterium isolated from the caecum of an obese mouse.</title>
        <authorList>
            <person name="Rasmussen T.S."/>
            <person name="Streidl T."/>
            <person name="Hitch T.C.A."/>
            <person name="Wortmann E."/>
            <person name="Deptula P."/>
            <person name="Hansen M."/>
            <person name="Nielsen D.S."/>
            <person name="Clavel T."/>
            <person name="Vogensen F.K."/>
        </authorList>
    </citation>
    <scope>NUCLEOTIDE SEQUENCE [LARGE SCALE GENOMIC DNA]</scope>
    <source>
        <strain evidence="2 3">WCA-9-b2</strain>
    </source>
</reference>
<accession>A0A7X3MK07</accession>
<keyword evidence="3" id="KW-1185">Reference proteome</keyword>
<dbReference type="InterPro" id="IPR001932">
    <property type="entry name" value="PPM-type_phosphatase-like_dom"/>
</dbReference>
<evidence type="ECO:0000259" key="1">
    <source>
        <dbReference type="SMART" id="SM00331"/>
    </source>
</evidence>
<dbReference type="AlphaFoldDB" id="A0A7X3MK07"/>
<organism evidence="2 3">
    <name type="scientific">Sporofaciens musculi</name>
    <dbReference type="NCBI Taxonomy" id="2681861"/>
    <lineage>
        <taxon>Bacteria</taxon>
        <taxon>Bacillati</taxon>
        <taxon>Bacillota</taxon>
        <taxon>Clostridia</taxon>
        <taxon>Lachnospirales</taxon>
        <taxon>Lachnospiraceae</taxon>
        <taxon>Sporofaciens</taxon>
    </lineage>
</organism>
<dbReference type="EMBL" id="WUQX01000001">
    <property type="protein sequence ID" value="MXP77854.1"/>
    <property type="molecule type" value="Genomic_DNA"/>
</dbReference>
<dbReference type="Gene3D" id="3.60.40.10">
    <property type="entry name" value="PPM-type phosphatase domain"/>
    <property type="match status" value="1"/>
</dbReference>
<protein>
    <submittedName>
        <fullName evidence="2">SpoIIE family protein phosphatase</fullName>
    </submittedName>
</protein>
<sequence>MSVSVDVSWKSLNKHGEELCGDKVEILKTKDSQIVILADGMGSGVKANILATLTSKILGTMFLEGAAIDSCVETIAKTLPVCKVREVAYATFSILQIFHNGEAYLVEFDNPLCIFVRDGKIVNYPYQERVIEGKAIREYRFNVSLKDCFVLMSDGVIWAGEGELMNLGWTWEDMADYTLKCTKQTLSASRLAAMLSQLCDDLYGNKPGDDTTVAVARVIERRIVNIFTGPPTHKEDDERVVRDFMKQEGRKVVCGGTSANITSRVLKREIVTSVNYADPTVPPTASIEGLDLVTEGVLTIGKSLGLLKRYEQDEFDEAFFDELDADNGAAKLAKLIIEECTELNLFVGKAMNVAHKNSNLPFDLSVRMNLVEQLKECAKSLGKTVNVKYY</sequence>
<comment type="caution">
    <text evidence="2">The sequence shown here is derived from an EMBL/GenBank/DDBJ whole genome shotgun (WGS) entry which is preliminary data.</text>
</comment>
<name>A0A7X3MK07_9FIRM</name>
<feature type="domain" description="PPM-type phosphatase" evidence="1">
    <location>
        <begin position="4"/>
        <end position="218"/>
    </location>
</feature>
<proteinExistence type="predicted"/>